<dbReference type="PROSITE" id="PS50977">
    <property type="entry name" value="HTH_TETR_2"/>
    <property type="match status" value="1"/>
</dbReference>
<dbReference type="PANTHER" id="PTHR30055:SF234">
    <property type="entry name" value="HTH-TYPE TRANSCRIPTIONAL REGULATOR BETI"/>
    <property type="match status" value="1"/>
</dbReference>
<dbReference type="InterPro" id="IPR001647">
    <property type="entry name" value="HTH_TetR"/>
</dbReference>
<dbReference type="Pfam" id="PF09209">
    <property type="entry name" value="CecR_C"/>
    <property type="match status" value="1"/>
</dbReference>
<name>A0A1G7Z5X4_9VIBR</name>
<dbReference type="PRINTS" id="PR00455">
    <property type="entry name" value="HTHTETR"/>
</dbReference>
<dbReference type="SUPFAM" id="SSF46689">
    <property type="entry name" value="Homeodomain-like"/>
    <property type="match status" value="1"/>
</dbReference>
<dbReference type="InterPro" id="IPR050109">
    <property type="entry name" value="HTH-type_TetR-like_transc_reg"/>
</dbReference>
<evidence type="ECO:0000256" key="2">
    <source>
        <dbReference type="ARBA" id="ARBA00023125"/>
    </source>
</evidence>
<dbReference type="Gene3D" id="1.10.357.10">
    <property type="entry name" value="Tetracycline Repressor, domain 2"/>
    <property type="match status" value="1"/>
</dbReference>
<sequence length="219" mass="24182">MTIRKTSTRADGEQTRQRILAAAGELFAQTGFAETTNKAIAAKAKVDLASINYHFGNRSGLYQRALATAHRQIINIDDLHALQNQALAPEQKLTQFIQLVCQRTLSEPSWYAQILAREVLSPSSNLAVLIDEEIQPKMAILKRLLSDVSGIPETAPELMPCLINLVAPCLMLLVTRNLSPNPLKMVHAMPPSEVIDHLSCYALAGLKAVGERYQQQQSR</sequence>
<dbReference type="Gene3D" id="1.10.10.60">
    <property type="entry name" value="Homeodomain-like"/>
    <property type="match status" value="1"/>
</dbReference>
<dbReference type="EMBL" id="FNDD01000007">
    <property type="protein sequence ID" value="SDH03985.1"/>
    <property type="molecule type" value="Genomic_DNA"/>
</dbReference>
<dbReference type="PANTHER" id="PTHR30055">
    <property type="entry name" value="HTH-TYPE TRANSCRIPTIONAL REGULATOR RUTR"/>
    <property type="match status" value="1"/>
</dbReference>
<dbReference type="Proteomes" id="UP000198854">
    <property type="component" value="Unassembled WGS sequence"/>
</dbReference>
<feature type="domain" description="HTH tetR-type" evidence="5">
    <location>
        <begin position="13"/>
        <end position="73"/>
    </location>
</feature>
<evidence type="ECO:0000256" key="4">
    <source>
        <dbReference type="PROSITE-ProRule" id="PRU00335"/>
    </source>
</evidence>
<keyword evidence="7" id="KW-1185">Reference proteome</keyword>
<protein>
    <submittedName>
        <fullName evidence="6">Transcriptional regulator, TetR family</fullName>
    </submittedName>
</protein>
<dbReference type="InterPro" id="IPR015292">
    <property type="entry name" value="Tscrpt_reg_YbiH_C"/>
</dbReference>
<feature type="DNA-binding region" description="H-T-H motif" evidence="4">
    <location>
        <begin position="36"/>
        <end position="55"/>
    </location>
</feature>
<evidence type="ECO:0000259" key="5">
    <source>
        <dbReference type="PROSITE" id="PS50977"/>
    </source>
</evidence>
<keyword evidence="1" id="KW-0805">Transcription regulation</keyword>
<dbReference type="RefSeq" id="WP_176765544.1">
    <property type="nucleotide sequence ID" value="NZ_FNDD01000007.1"/>
</dbReference>
<keyword evidence="3" id="KW-0804">Transcription</keyword>
<proteinExistence type="predicted"/>
<dbReference type="STRING" id="861298.SAMN04488136_10710"/>
<evidence type="ECO:0000256" key="1">
    <source>
        <dbReference type="ARBA" id="ARBA00023015"/>
    </source>
</evidence>
<keyword evidence="2 4" id="KW-0238">DNA-binding</keyword>
<reference evidence="7" key="1">
    <citation type="submission" date="2016-10" db="EMBL/GenBank/DDBJ databases">
        <authorList>
            <person name="Varghese N."/>
            <person name="Submissions S."/>
        </authorList>
    </citation>
    <scope>NUCLEOTIDE SEQUENCE [LARGE SCALE GENOMIC DNA]</scope>
    <source>
        <strain evidence="7">CGMCC 1.10228</strain>
    </source>
</reference>
<gene>
    <name evidence="6" type="ORF">SAMN04488136_10710</name>
</gene>
<dbReference type="Pfam" id="PF00440">
    <property type="entry name" value="TetR_N"/>
    <property type="match status" value="1"/>
</dbReference>
<accession>A0A1G7Z5X4</accession>
<evidence type="ECO:0000256" key="3">
    <source>
        <dbReference type="ARBA" id="ARBA00023163"/>
    </source>
</evidence>
<dbReference type="GO" id="GO:0003700">
    <property type="term" value="F:DNA-binding transcription factor activity"/>
    <property type="evidence" value="ECO:0007669"/>
    <property type="project" value="TreeGrafter"/>
</dbReference>
<evidence type="ECO:0000313" key="7">
    <source>
        <dbReference type="Proteomes" id="UP000198854"/>
    </source>
</evidence>
<dbReference type="SUPFAM" id="SSF48498">
    <property type="entry name" value="Tetracyclin repressor-like, C-terminal domain"/>
    <property type="match status" value="1"/>
</dbReference>
<evidence type="ECO:0000313" key="6">
    <source>
        <dbReference type="EMBL" id="SDH03985.1"/>
    </source>
</evidence>
<organism evidence="6 7">
    <name type="scientific">Vibrio xiamenensis</name>
    <dbReference type="NCBI Taxonomy" id="861298"/>
    <lineage>
        <taxon>Bacteria</taxon>
        <taxon>Pseudomonadati</taxon>
        <taxon>Pseudomonadota</taxon>
        <taxon>Gammaproteobacteria</taxon>
        <taxon>Vibrionales</taxon>
        <taxon>Vibrionaceae</taxon>
        <taxon>Vibrio</taxon>
    </lineage>
</organism>
<dbReference type="AlphaFoldDB" id="A0A1G7Z5X4"/>
<dbReference type="InterPro" id="IPR009057">
    <property type="entry name" value="Homeodomain-like_sf"/>
</dbReference>
<dbReference type="InterPro" id="IPR036271">
    <property type="entry name" value="Tet_transcr_reg_TetR-rel_C_sf"/>
</dbReference>
<dbReference type="GO" id="GO:0000976">
    <property type="term" value="F:transcription cis-regulatory region binding"/>
    <property type="evidence" value="ECO:0007669"/>
    <property type="project" value="TreeGrafter"/>
</dbReference>